<dbReference type="Gene3D" id="1.10.287.1700">
    <property type="match status" value="1"/>
</dbReference>
<evidence type="ECO:0000256" key="9">
    <source>
        <dbReference type="ARBA" id="ARBA00023136"/>
    </source>
</evidence>
<name>A0ABT1N9S1_9FIRM</name>
<dbReference type="Proteomes" id="UP001651880">
    <property type="component" value="Unassembled WGS sequence"/>
</dbReference>
<evidence type="ECO:0000256" key="6">
    <source>
        <dbReference type="ARBA" id="ARBA00022500"/>
    </source>
</evidence>
<comment type="similarity">
    <text evidence="2">Belongs to the FliJ family.</text>
</comment>
<evidence type="ECO:0000256" key="1">
    <source>
        <dbReference type="ARBA" id="ARBA00004413"/>
    </source>
</evidence>
<reference evidence="11 12" key="1">
    <citation type="submission" date="2021-10" db="EMBL/GenBank/DDBJ databases">
        <title>Lutispora strain m25 sp. nov., a thermophilic, non-spore-forming bacterium isolated from a lab-scale methanogenic bioreactor digesting anaerobic sludge.</title>
        <authorList>
            <person name="El Houari A."/>
            <person name="Mcdonald J."/>
        </authorList>
    </citation>
    <scope>NUCLEOTIDE SEQUENCE [LARGE SCALE GENOMIC DNA]</scope>
    <source>
        <strain evidence="12">m25</strain>
    </source>
</reference>
<comment type="subcellular location">
    <subcellularLocation>
        <location evidence="1">Cell membrane</location>
        <topology evidence="1">Peripheral membrane protein</topology>
        <orientation evidence="1">Cytoplasmic side</orientation>
    </subcellularLocation>
</comment>
<dbReference type="EMBL" id="JAJEKE010000001">
    <property type="protein sequence ID" value="MCQ1528000.1"/>
    <property type="molecule type" value="Genomic_DNA"/>
</dbReference>
<evidence type="ECO:0000313" key="11">
    <source>
        <dbReference type="EMBL" id="MCQ1528000.1"/>
    </source>
</evidence>
<evidence type="ECO:0000256" key="4">
    <source>
        <dbReference type="ARBA" id="ARBA00022448"/>
    </source>
</evidence>
<keyword evidence="11" id="KW-0282">Flagellum</keyword>
<keyword evidence="7" id="KW-1005">Bacterial flagellum biogenesis</keyword>
<proteinExistence type="inferred from homology"/>
<evidence type="ECO:0000313" key="12">
    <source>
        <dbReference type="Proteomes" id="UP001651880"/>
    </source>
</evidence>
<keyword evidence="9" id="KW-0472">Membrane</keyword>
<evidence type="ECO:0000256" key="10">
    <source>
        <dbReference type="ARBA" id="ARBA00023225"/>
    </source>
</evidence>
<dbReference type="InterPro" id="IPR012823">
    <property type="entry name" value="Flagell_FliJ"/>
</dbReference>
<keyword evidence="4" id="KW-0813">Transport</keyword>
<evidence type="ECO:0000256" key="3">
    <source>
        <dbReference type="ARBA" id="ARBA00020392"/>
    </source>
</evidence>
<comment type="caution">
    <text evidence="11">The sequence shown here is derived from an EMBL/GenBank/DDBJ whole genome shotgun (WGS) entry which is preliminary data.</text>
</comment>
<dbReference type="Pfam" id="PF02050">
    <property type="entry name" value="FliJ"/>
    <property type="match status" value="1"/>
</dbReference>
<keyword evidence="12" id="KW-1185">Reference proteome</keyword>
<keyword evidence="11" id="KW-0966">Cell projection</keyword>
<evidence type="ECO:0000256" key="5">
    <source>
        <dbReference type="ARBA" id="ARBA00022475"/>
    </source>
</evidence>
<dbReference type="RefSeq" id="WP_255225515.1">
    <property type="nucleotide sequence ID" value="NZ_JAJEKE010000001.1"/>
</dbReference>
<accession>A0ABT1N9S1</accession>
<keyword evidence="6" id="KW-0145">Chemotaxis</keyword>
<dbReference type="InterPro" id="IPR053716">
    <property type="entry name" value="Flag_assembly_chemotaxis_eff"/>
</dbReference>
<protein>
    <recommendedName>
        <fullName evidence="3">Flagellar FliJ protein</fullName>
    </recommendedName>
</protein>
<gene>
    <name evidence="11" type="ORF">LJD61_00345</name>
</gene>
<evidence type="ECO:0000256" key="7">
    <source>
        <dbReference type="ARBA" id="ARBA00022795"/>
    </source>
</evidence>
<evidence type="ECO:0000256" key="2">
    <source>
        <dbReference type="ARBA" id="ARBA00010004"/>
    </source>
</evidence>
<sequence>MYKFKFQKVLEYRKSIEDQKKNTLSLYNKRYLNAKEDLDNLNHSLQYSNDMLEQHVNSGVSINELRSMHEEQKYYREGIRNKTKVLIKAEEDIKQGRYELMKAMQNKKTMERLKEIYYDEYQYDEQRKFEKHIEEIISFKECDK</sequence>
<keyword evidence="5" id="KW-1003">Cell membrane</keyword>
<keyword evidence="10" id="KW-1006">Bacterial flagellum protein export</keyword>
<keyword evidence="8" id="KW-0653">Protein transport</keyword>
<keyword evidence="11" id="KW-0969">Cilium</keyword>
<evidence type="ECO:0000256" key="8">
    <source>
        <dbReference type="ARBA" id="ARBA00022927"/>
    </source>
</evidence>
<organism evidence="11 12">
    <name type="scientific">Lutispora saccharofermentans</name>
    <dbReference type="NCBI Taxonomy" id="3024236"/>
    <lineage>
        <taxon>Bacteria</taxon>
        <taxon>Bacillati</taxon>
        <taxon>Bacillota</taxon>
        <taxon>Clostridia</taxon>
        <taxon>Lutisporales</taxon>
        <taxon>Lutisporaceae</taxon>
        <taxon>Lutispora</taxon>
    </lineage>
</organism>